<dbReference type="InterPro" id="IPR007863">
    <property type="entry name" value="Peptidase_M16_C"/>
</dbReference>
<organism evidence="13 14">
    <name type="scientific">Peronospora matthiolae</name>
    <dbReference type="NCBI Taxonomy" id="2874970"/>
    <lineage>
        <taxon>Eukaryota</taxon>
        <taxon>Sar</taxon>
        <taxon>Stramenopiles</taxon>
        <taxon>Oomycota</taxon>
        <taxon>Peronosporomycetes</taxon>
        <taxon>Peronosporales</taxon>
        <taxon>Peronosporaceae</taxon>
        <taxon>Peronospora</taxon>
    </lineage>
</organism>
<feature type="domain" description="Peptidase M16 middle/third" evidence="11">
    <location>
        <begin position="441"/>
        <end position="724"/>
    </location>
</feature>
<dbReference type="PROSITE" id="PS00143">
    <property type="entry name" value="INSULINASE"/>
    <property type="match status" value="1"/>
</dbReference>
<gene>
    <name evidence="13" type="ORF">PM001_LOCUS4297</name>
</gene>
<reference evidence="13" key="1">
    <citation type="submission" date="2024-01" db="EMBL/GenBank/DDBJ databases">
        <authorList>
            <person name="Webb A."/>
        </authorList>
    </citation>
    <scope>NUCLEOTIDE SEQUENCE</scope>
    <source>
        <strain evidence="13">Pm1</strain>
    </source>
</reference>
<dbReference type="Gene3D" id="3.30.830.10">
    <property type="entry name" value="Metalloenzyme, LuxS/M16 peptidase-like"/>
    <property type="match status" value="4"/>
</dbReference>
<evidence type="ECO:0000256" key="2">
    <source>
        <dbReference type="ARBA" id="ARBA00022670"/>
    </source>
</evidence>
<dbReference type="GO" id="GO:0004222">
    <property type="term" value="F:metalloendopeptidase activity"/>
    <property type="evidence" value="ECO:0007669"/>
    <property type="project" value="InterPro"/>
</dbReference>
<feature type="region of interest" description="Disordered" evidence="8">
    <location>
        <begin position="42"/>
        <end position="96"/>
    </location>
</feature>
<evidence type="ECO:0000313" key="13">
    <source>
        <dbReference type="EMBL" id="CAK7911100.1"/>
    </source>
</evidence>
<dbReference type="Proteomes" id="UP001162060">
    <property type="component" value="Unassembled WGS sequence"/>
</dbReference>
<dbReference type="GO" id="GO:0006508">
    <property type="term" value="P:proteolysis"/>
    <property type="evidence" value="ECO:0007669"/>
    <property type="project" value="UniProtKB-KW"/>
</dbReference>
<dbReference type="Pfam" id="PF05193">
    <property type="entry name" value="Peptidase_M16_C"/>
    <property type="match status" value="1"/>
</dbReference>
<comment type="caution">
    <text evidence="13">The sequence shown here is derived from an EMBL/GenBank/DDBJ whole genome shotgun (WGS) entry which is preliminary data.</text>
</comment>
<dbReference type="InterPro" id="IPR011765">
    <property type="entry name" value="Pept_M16_N"/>
</dbReference>
<dbReference type="AlphaFoldDB" id="A0AAV1TCJ0"/>
<dbReference type="GO" id="GO:0046872">
    <property type="term" value="F:metal ion binding"/>
    <property type="evidence" value="ECO:0007669"/>
    <property type="project" value="UniProtKB-KW"/>
</dbReference>
<dbReference type="InterPro" id="IPR054734">
    <property type="entry name" value="PqqF-like_C_4"/>
</dbReference>
<feature type="domain" description="Coenzyme PQQ synthesis protein F-like C-terminal lobe" evidence="12">
    <location>
        <begin position="836"/>
        <end position="935"/>
    </location>
</feature>
<feature type="domain" description="Peptidase M16 C-terminal" evidence="10">
    <location>
        <begin position="247"/>
        <end position="433"/>
    </location>
</feature>
<evidence type="ECO:0000313" key="14">
    <source>
        <dbReference type="Proteomes" id="UP001162060"/>
    </source>
</evidence>
<evidence type="ECO:0000256" key="5">
    <source>
        <dbReference type="ARBA" id="ARBA00022833"/>
    </source>
</evidence>
<evidence type="ECO:0008006" key="15">
    <source>
        <dbReference type="Google" id="ProtNLM"/>
    </source>
</evidence>
<dbReference type="Pfam" id="PF00675">
    <property type="entry name" value="Peptidase_M16"/>
    <property type="match status" value="1"/>
</dbReference>
<evidence type="ECO:0000256" key="1">
    <source>
        <dbReference type="ARBA" id="ARBA00007261"/>
    </source>
</evidence>
<protein>
    <recommendedName>
        <fullName evidence="15">Nardilysin</fullName>
    </recommendedName>
</protein>
<keyword evidence="2" id="KW-0645">Protease</keyword>
<evidence type="ECO:0000256" key="7">
    <source>
        <dbReference type="RuleBase" id="RU004447"/>
    </source>
</evidence>
<accession>A0AAV1TCJ0</accession>
<evidence type="ECO:0000256" key="8">
    <source>
        <dbReference type="SAM" id="MobiDB-lite"/>
    </source>
</evidence>
<feature type="compositionally biased region" description="Acidic residues" evidence="8">
    <location>
        <begin position="64"/>
        <end position="73"/>
    </location>
</feature>
<dbReference type="InterPro" id="IPR050626">
    <property type="entry name" value="Peptidase_M16"/>
</dbReference>
<feature type="domain" description="Peptidase M16 N-terminal" evidence="9">
    <location>
        <begin position="93"/>
        <end position="209"/>
    </location>
</feature>
<keyword evidence="4" id="KW-0378">Hydrolase</keyword>
<proteinExistence type="inferred from homology"/>
<dbReference type="PANTHER" id="PTHR43690:SF18">
    <property type="entry name" value="INSULIN-DEGRADING ENZYME-RELATED"/>
    <property type="match status" value="1"/>
</dbReference>
<evidence type="ECO:0000259" key="9">
    <source>
        <dbReference type="Pfam" id="PF00675"/>
    </source>
</evidence>
<dbReference type="GO" id="GO:0005737">
    <property type="term" value="C:cytoplasm"/>
    <property type="evidence" value="ECO:0007669"/>
    <property type="project" value="UniProtKB-ARBA"/>
</dbReference>
<keyword evidence="5" id="KW-0862">Zinc</keyword>
<dbReference type="SUPFAM" id="SSF63411">
    <property type="entry name" value="LuxS/MPP-like metallohydrolase"/>
    <property type="match status" value="4"/>
</dbReference>
<evidence type="ECO:0000259" key="11">
    <source>
        <dbReference type="Pfam" id="PF16187"/>
    </source>
</evidence>
<sequence length="1051" mass="118483">MDPVEQSKSPSDQKKYRLVTLSNALQVLLISTSEVAHVVAAVNRESESHHEEDESLSSANSSGESEDDDEDGDGASGFSGEEDDDEPDGTPPRRAGACLTVGVGSFAEPDALPGLAHYLEHMLFMGSQKYPDENEFESFLSAHGGYSNGATDNEVTSYTFEVGPAHLELALDMFAHFFISPLLKRDAMERELSAIESEFSQATQNDRIRTQQVLCDVSPADHPYHRFSWGNRKSLQELPEKAGTDVRKHILAFYETYYSANIMKLVVCGENKLDELEQWVTKSFSAIPNKHVAVPSFDSAGPPFGAKRAGVSSFLCKIVPVRDIHTLHLDWMIPPVLGQHHQKPADYLASLLGHESEGSVLSHLKEKGWISAVTAGVTDTDGYDCGTYAAKFDITMKLTLEGIDHWEEIVHAVFEYLHMLKVNGCPEWVFDELAALADISFRFQEDESAVERCEELGETMQSMFKVAPEDILRYDLFKGAFKKELVEDIVNHLTTDTVCLSIVSQTFEQSSEFQAKAVKEEWFGVRYTKEDIADAIIQRWSRAEMNPKLYLPRPNLFIPRDFSLIDTTGAEDLVCETTVFGKLWYKPDRVFGTPRTHVALMLYLPSVVANVNYWVHTQLYVKLVRDALNECAYHANVAELMYSLQVKESGLELVFGGFNDKLHLLVDVVVAALFGTEISKARFEVMREELLRESKNSITKVAQKAKYLRLQLLENHSFPLEACMNSLEMITVESMQNFVSSQLWAGKTGLAGFVHGNTPHDVALELIANVEKQLQEVSAPLLVRDYPRRLISNIPQTPMGFLLKERSENKSETNTQVELYYQIGPLTLRTLAYADLLHQLMGEPLFDTLRTKQELGYDISCTVRVTNGILGFGVMVQSSLFGADYISTCVDQFMVDFEEAIEVMANEHFQDHIQAQILLRLEPDHNLLEATQRYWYEISSRRFAFDMNAQLAKEMETLTQSEMAQLFREWILQNPKKLSVHVIGRGSTAEKAARQEHKGATKNELAELRALPRPIRICDLRLFKSELSSYPDPIDEVTTVEADDQDKHLLL</sequence>
<dbReference type="Pfam" id="PF16187">
    <property type="entry name" value="Peptidase_M16_M"/>
    <property type="match status" value="1"/>
</dbReference>
<dbReference type="InterPro" id="IPR001431">
    <property type="entry name" value="Pept_M16_Zn_BS"/>
</dbReference>
<dbReference type="FunFam" id="3.30.830.10:FF:000005">
    <property type="entry name" value="nardilysin isoform X1"/>
    <property type="match status" value="1"/>
</dbReference>
<evidence type="ECO:0000256" key="4">
    <source>
        <dbReference type="ARBA" id="ARBA00022801"/>
    </source>
</evidence>
<evidence type="ECO:0000256" key="6">
    <source>
        <dbReference type="ARBA" id="ARBA00023049"/>
    </source>
</evidence>
<dbReference type="InterPro" id="IPR011249">
    <property type="entry name" value="Metalloenz_LuxS/M16"/>
</dbReference>
<dbReference type="EMBL" id="CAKLBY020000036">
    <property type="protein sequence ID" value="CAK7911100.1"/>
    <property type="molecule type" value="Genomic_DNA"/>
</dbReference>
<comment type="similarity">
    <text evidence="1 7">Belongs to the peptidase M16 family.</text>
</comment>
<evidence type="ECO:0000259" key="12">
    <source>
        <dbReference type="Pfam" id="PF22456"/>
    </source>
</evidence>
<keyword evidence="6" id="KW-0482">Metalloprotease</keyword>
<keyword evidence="3" id="KW-0479">Metal-binding</keyword>
<dbReference type="PANTHER" id="PTHR43690">
    <property type="entry name" value="NARDILYSIN"/>
    <property type="match status" value="1"/>
</dbReference>
<evidence type="ECO:0000256" key="3">
    <source>
        <dbReference type="ARBA" id="ARBA00022723"/>
    </source>
</evidence>
<evidence type="ECO:0000259" key="10">
    <source>
        <dbReference type="Pfam" id="PF05193"/>
    </source>
</evidence>
<dbReference type="InterPro" id="IPR032632">
    <property type="entry name" value="Peptidase_M16_M"/>
</dbReference>
<name>A0AAV1TCJ0_9STRA</name>
<dbReference type="Pfam" id="PF22456">
    <property type="entry name" value="PqqF-like_C_4"/>
    <property type="match status" value="1"/>
</dbReference>